<dbReference type="GO" id="GO:0003676">
    <property type="term" value="F:nucleic acid binding"/>
    <property type="evidence" value="ECO:0007669"/>
    <property type="project" value="InterPro"/>
</dbReference>
<comment type="similarity">
    <text evidence="1 2">Belongs to the UPF0102 family.</text>
</comment>
<dbReference type="InterPro" id="IPR003509">
    <property type="entry name" value="UPF0102_YraN-like"/>
</dbReference>
<dbReference type="GO" id="GO:0004519">
    <property type="term" value="F:endonuclease activity"/>
    <property type="evidence" value="ECO:0007669"/>
    <property type="project" value="UniProtKB-KW"/>
</dbReference>
<evidence type="ECO:0000313" key="4">
    <source>
        <dbReference type="Proteomes" id="UP000199263"/>
    </source>
</evidence>
<dbReference type="NCBIfam" id="TIGR00252">
    <property type="entry name" value="YraN family protein"/>
    <property type="match status" value="1"/>
</dbReference>
<name>A0A1I1LV84_9CLOT</name>
<keyword evidence="3" id="KW-0255">Endonuclease</keyword>
<dbReference type="CDD" id="cd20736">
    <property type="entry name" value="PoNe_Nuclease"/>
    <property type="match status" value="1"/>
</dbReference>
<keyword evidence="4" id="KW-1185">Reference proteome</keyword>
<dbReference type="Gene3D" id="3.40.1350.10">
    <property type="match status" value="1"/>
</dbReference>
<keyword evidence="3" id="KW-0378">Hydrolase</keyword>
<keyword evidence="3" id="KW-0540">Nuclease</keyword>
<accession>A0A1I1LV84</accession>
<dbReference type="Pfam" id="PF02021">
    <property type="entry name" value="UPF0102"/>
    <property type="match status" value="1"/>
</dbReference>
<dbReference type="SUPFAM" id="SSF52980">
    <property type="entry name" value="Restriction endonuclease-like"/>
    <property type="match status" value="1"/>
</dbReference>
<dbReference type="InterPro" id="IPR011335">
    <property type="entry name" value="Restrct_endonuc-II-like"/>
</dbReference>
<proteinExistence type="inferred from homology"/>
<dbReference type="STRING" id="119641.SAMN05421842_10890"/>
<reference evidence="3 4" key="1">
    <citation type="submission" date="2016-10" db="EMBL/GenBank/DDBJ databases">
        <authorList>
            <person name="de Groot N.N."/>
        </authorList>
    </citation>
    <scope>NUCLEOTIDE SEQUENCE [LARGE SCALE GENOMIC DNA]</scope>
    <source>
        <strain evidence="3 4">DSM 12992</strain>
    </source>
</reference>
<dbReference type="Proteomes" id="UP000199263">
    <property type="component" value="Unassembled WGS sequence"/>
</dbReference>
<evidence type="ECO:0000256" key="1">
    <source>
        <dbReference type="ARBA" id="ARBA00006738"/>
    </source>
</evidence>
<dbReference type="OrthoDB" id="9802516at2"/>
<dbReference type="EMBL" id="FOMG01000008">
    <property type="protein sequence ID" value="SFC73380.1"/>
    <property type="molecule type" value="Genomic_DNA"/>
</dbReference>
<sequence length="122" mass="14416">MKKLNKEIGNHCEKLAQDYLFKNGYKILECNFRNFLGEIDIICLKDDLLIIVEVKGRYNYNYGTPREAVSIHKQNSIIKVTNSYIAYKKFNNNNVRFDIIEVYLNTINSSFKINHIKDSFRL</sequence>
<gene>
    <name evidence="3" type="ORF">SAMN05421842_10890</name>
</gene>
<dbReference type="InterPro" id="IPR011856">
    <property type="entry name" value="tRNA_endonuc-like_dom_sf"/>
</dbReference>
<dbReference type="PANTHER" id="PTHR34039">
    <property type="entry name" value="UPF0102 PROTEIN YRAN"/>
    <property type="match status" value="1"/>
</dbReference>
<dbReference type="AlphaFoldDB" id="A0A1I1LV84"/>
<protein>
    <recommendedName>
        <fullName evidence="2">UPF0102 protein SAMN05421842_10890</fullName>
    </recommendedName>
</protein>
<dbReference type="PANTHER" id="PTHR34039:SF1">
    <property type="entry name" value="UPF0102 PROTEIN YRAN"/>
    <property type="match status" value="1"/>
</dbReference>
<dbReference type="HAMAP" id="MF_00048">
    <property type="entry name" value="UPF0102"/>
    <property type="match status" value="1"/>
</dbReference>
<dbReference type="RefSeq" id="WP_090090310.1">
    <property type="nucleotide sequence ID" value="NZ_FOMG01000008.1"/>
</dbReference>
<evidence type="ECO:0000256" key="2">
    <source>
        <dbReference type="HAMAP-Rule" id="MF_00048"/>
    </source>
</evidence>
<evidence type="ECO:0000313" key="3">
    <source>
        <dbReference type="EMBL" id="SFC73380.1"/>
    </source>
</evidence>
<organism evidence="3 4">
    <name type="scientific">Clostridium uliginosum</name>
    <dbReference type="NCBI Taxonomy" id="119641"/>
    <lineage>
        <taxon>Bacteria</taxon>
        <taxon>Bacillati</taxon>
        <taxon>Bacillota</taxon>
        <taxon>Clostridia</taxon>
        <taxon>Eubacteriales</taxon>
        <taxon>Clostridiaceae</taxon>
        <taxon>Clostridium</taxon>
    </lineage>
</organism>